<keyword evidence="3" id="KW-0067">ATP-binding</keyword>
<dbReference type="GO" id="GO:0016787">
    <property type="term" value="F:hydrolase activity"/>
    <property type="evidence" value="ECO:0007669"/>
    <property type="project" value="UniProtKB-KW"/>
</dbReference>
<dbReference type="InterPro" id="IPR027417">
    <property type="entry name" value="P-loop_NTPase"/>
</dbReference>
<dbReference type="Proteomes" id="UP000514509">
    <property type="component" value="Chromosome"/>
</dbReference>
<evidence type="ECO:0000259" key="4">
    <source>
        <dbReference type="PROSITE" id="PS51206"/>
    </source>
</evidence>
<dbReference type="NCBIfam" id="TIGR01613">
    <property type="entry name" value="primase_Cterm"/>
    <property type="match status" value="1"/>
</dbReference>
<dbReference type="PROSITE" id="PS51206">
    <property type="entry name" value="SF3_HELICASE_1"/>
    <property type="match status" value="1"/>
</dbReference>
<accession>A0A7L7L5S4</accession>
<gene>
    <name evidence="5" type="ORF">HUW48_08715</name>
</gene>
<protein>
    <submittedName>
        <fullName evidence="5">DNA primase</fullName>
    </submittedName>
</protein>
<evidence type="ECO:0000256" key="3">
    <source>
        <dbReference type="ARBA" id="ARBA00022840"/>
    </source>
</evidence>
<dbReference type="InterPro" id="IPR014015">
    <property type="entry name" value="Helicase_SF3_DNA-vir"/>
</dbReference>
<evidence type="ECO:0000256" key="2">
    <source>
        <dbReference type="ARBA" id="ARBA00022801"/>
    </source>
</evidence>
<dbReference type="AlphaFoldDB" id="A0A7L7L5S4"/>
<dbReference type="InterPro" id="IPR045455">
    <property type="entry name" value="NrS-1_pol-like_helicase"/>
</dbReference>
<dbReference type="InterPro" id="IPR051620">
    <property type="entry name" value="ORF904-like_C"/>
</dbReference>
<dbReference type="PANTHER" id="PTHR35372">
    <property type="entry name" value="ATP BINDING PROTEIN-RELATED"/>
    <property type="match status" value="1"/>
</dbReference>
<proteinExistence type="predicted"/>
<name>A0A7L7L5S4_9BACT</name>
<keyword evidence="2" id="KW-0378">Hydrolase</keyword>
<keyword evidence="6" id="KW-1185">Reference proteome</keyword>
<reference evidence="5 6" key="2">
    <citation type="submission" date="2020-08" db="EMBL/GenBank/DDBJ databases">
        <title>Adhaeribacter dokdonensis sp. nov., isolated from the rhizosphere of Elymus tsukushiensis, a plant native to the Dokdo Islands, Republic of Korea.</title>
        <authorList>
            <person name="Ghim S.Y."/>
        </authorList>
    </citation>
    <scope>NUCLEOTIDE SEQUENCE [LARGE SCALE GENOMIC DNA]</scope>
    <source>
        <strain evidence="5 6">KUDC8001</strain>
    </source>
</reference>
<dbReference type="Pfam" id="PF19263">
    <property type="entry name" value="DUF5906"/>
    <property type="match status" value="1"/>
</dbReference>
<dbReference type="RefSeq" id="WP_182415311.1">
    <property type="nucleotide sequence ID" value="NZ_CP055153.1"/>
</dbReference>
<dbReference type="InterPro" id="IPR006500">
    <property type="entry name" value="Helicase_put_C_phage/plasmid"/>
</dbReference>
<sequence length="502" mass="57941">MVNPETIIKHVEQLVKQAKPLSHTEILTQLLKQFKPLDFEALAFPQVLQLRENLEIAESGSNEAKEIIKQLEKLKLNTKHLLVLSINNVLKVAEENKWGLCKNLDFIYLYNGAYWAVIDKEAFQKFLGEAAEKMGVTKFSAQFYQFREHLFKQFLATAYLPTPEQSKDVVLINLLNGTFEVTPKGTRLRDFDKTDFLTYQLPFEYNPEAKASLFETYLSKVLPDKQRQKVLSEYLGYVFIKNGTIKEEKVLFLYGTGANGKSVFHEVVKAMLGNENISQYSLQDLTNENGYYRAMIANKRVNYASEISGKLQAAIFKQLASGETVSARLPYGNPMQISDYARLIFNVNELPRDVEQSDAFFRRFLIIPFDVTIPEAEQDKQLHIKIIEGEISGVFNWVLEGLNRLLQQKQFTHCEASHIAREQYKTESDSVKMFLEEEQYSISLTQSKAFKDLYNEYKSYCLDCGFIKVQSVTFSKRLKAIGYQIIRQNYGMKISIEKKDNF</sequence>
<organism evidence="5 6">
    <name type="scientific">Adhaeribacter radiodurans</name>
    <dbReference type="NCBI Taxonomy" id="2745197"/>
    <lineage>
        <taxon>Bacteria</taxon>
        <taxon>Pseudomonadati</taxon>
        <taxon>Bacteroidota</taxon>
        <taxon>Cytophagia</taxon>
        <taxon>Cytophagales</taxon>
        <taxon>Hymenobacteraceae</taxon>
        <taxon>Adhaeribacter</taxon>
    </lineage>
</organism>
<dbReference type="KEGG" id="add:HUW48_08715"/>
<dbReference type="GO" id="GO:0005524">
    <property type="term" value="F:ATP binding"/>
    <property type="evidence" value="ECO:0007669"/>
    <property type="project" value="UniProtKB-KW"/>
</dbReference>
<reference evidence="5 6" key="1">
    <citation type="submission" date="2020-06" db="EMBL/GenBank/DDBJ databases">
        <authorList>
            <person name="Hwang Y.J."/>
        </authorList>
    </citation>
    <scope>NUCLEOTIDE SEQUENCE [LARGE SCALE GENOMIC DNA]</scope>
    <source>
        <strain evidence="5 6">KUDC8001</strain>
    </source>
</reference>
<dbReference type="Pfam" id="PF08706">
    <property type="entry name" value="D5_N"/>
    <property type="match status" value="1"/>
</dbReference>
<dbReference type="PANTHER" id="PTHR35372:SF2">
    <property type="entry name" value="SF3 HELICASE DOMAIN-CONTAINING PROTEIN"/>
    <property type="match status" value="1"/>
</dbReference>
<dbReference type="SUPFAM" id="SSF52540">
    <property type="entry name" value="P-loop containing nucleoside triphosphate hydrolases"/>
    <property type="match status" value="1"/>
</dbReference>
<keyword evidence="1" id="KW-0547">Nucleotide-binding</keyword>
<evidence type="ECO:0000313" key="5">
    <source>
        <dbReference type="EMBL" id="QMU28123.1"/>
    </source>
</evidence>
<dbReference type="SMART" id="SM00885">
    <property type="entry name" value="D5_N"/>
    <property type="match status" value="1"/>
</dbReference>
<dbReference type="EMBL" id="CP055153">
    <property type="protein sequence ID" value="QMU28123.1"/>
    <property type="molecule type" value="Genomic_DNA"/>
</dbReference>
<evidence type="ECO:0000313" key="6">
    <source>
        <dbReference type="Proteomes" id="UP000514509"/>
    </source>
</evidence>
<feature type="domain" description="SF3 helicase" evidence="4">
    <location>
        <begin position="226"/>
        <end position="382"/>
    </location>
</feature>
<dbReference type="Gene3D" id="3.40.50.300">
    <property type="entry name" value="P-loop containing nucleotide triphosphate hydrolases"/>
    <property type="match status" value="1"/>
</dbReference>
<evidence type="ECO:0000256" key="1">
    <source>
        <dbReference type="ARBA" id="ARBA00022741"/>
    </source>
</evidence>
<dbReference type="InterPro" id="IPR014818">
    <property type="entry name" value="Phage/plasmid_primase_P4_C"/>
</dbReference>